<evidence type="ECO:0000259" key="1">
    <source>
        <dbReference type="Pfam" id="PF01434"/>
    </source>
</evidence>
<dbReference type="SUPFAM" id="SSF140990">
    <property type="entry name" value="FtsH protease domain-like"/>
    <property type="match status" value="1"/>
</dbReference>
<reference evidence="2" key="1">
    <citation type="journal article" date="2017" name="Appl. Environ. Microbiol.">
        <title>Microdiversification of a pelagic Polynucleobacter species is mainly driven by acquisition of genomic islands from a partially interspecific gene pool.</title>
        <authorList>
            <person name="Hoetzinger M."/>
            <person name="Hahn M.W."/>
            <person name="Jezberova J."/>
            <person name="Schmidt J."/>
            <person name="Koll U."/>
        </authorList>
    </citation>
    <scope>NUCLEOTIDE SEQUENCE</scope>
    <source>
        <strain evidence="2">MWH-RechtKol4</strain>
    </source>
</reference>
<gene>
    <name evidence="2" type="ORF">AOC25_00275</name>
</gene>
<dbReference type="PANTHER" id="PTHR23076:SF110">
    <property type="entry name" value="INACTIVE ATP-DEPENDENT ZINC METALLOPROTEASE FTSHI 3, CHLOROPLASTIC-RELATED"/>
    <property type="match status" value="1"/>
</dbReference>
<dbReference type="GO" id="GO:0004222">
    <property type="term" value="F:metalloendopeptidase activity"/>
    <property type="evidence" value="ECO:0007669"/>
    <property type="project" value="InterPro"/>
</dbReference>
<name>A0AAC9NGR8_9BURK</name>
<dbReference type="PANTHER" id="PTHR23076">
    <property type="entry name" value="METALLOPROTEASE M41 FTSH"/>
    <property type="match status" value="1"/>
</dbReference>
<dbReference type="Gene3D" id="1.20.58.760">
    <property type="entry name" value="Peptidase M41"/>
    <property type="match status" value="1"/>
</dbReference>
<dbReference type="GO" id="GO:0005524">
    <property type="term" value="F:ATP binding"/>
    <property type="evidence" value="ECO:0007669"/>
    <property type="project" value="InterPro"/>
</dbReference>
<proteinExistence type="predicted"/>
<dbReference type="GO" id="GO:0004176">
    <property type="term" value="F:ATP-dependent peptidase activity"/>
    <property type="evidence" value="ECO:0007669"/>
    <property type="project" value="InterPro"/>
</dbReference>
<dbReference type="GO" id="GO:0006508">
    <property type="term" value="P:proteolysis"/>
    <property type="evidence" value="ECO:0007669"/>
    <property type="project" value="InterPro"/>
</dbReference>
<evidence type="ECO:0000313" key="2">
    <source>
        <dbReference type="EMBL" id="APC00176.1"/>
    </source>
</evidence>
<sequence length="470" mass="52107">MEQHLESITEAQISTALTLKARYAVLNNWVEDLKKVAQNPGDQKISLLTGRAAMIECPDVSACRQVLPKIAQMANMQYLTMTPDETLSWLSGEQDGLDPMKSNPSGTPTLACLPMECFIKADEKSDQNQFGWDVPSWLNLSKLLRAANIDAPLIIVVIGKRFLDLSEELRSAYGFDRHFAIPKASPLERYEDFLEEVDPEWFDKSITEFPEKVGTLITIAFPDKRRLGLLSMGVKRLSMREDRVVSYKDLVTFSARGTGDIAPWPHLNEKNLYRTAVHEAGHALIAMLDSNGANVPDYVSISPGKGFLGVTIESYGYLYQELGCDAYKNGRHSVRVALGGRAAEELILGVEQIGTSGLRSDLEEISGNVRGFFAVHGICVDIEEAQHTGVNLAAVINGESASEAAHIEPLMRAYIERQYRNTLDQMRANQTLLDAIIKLLMKNRDIYQDDLLSILADHRSALINPVALAA</sequence>
<feature type="domain" description="Peptidase M41" evidence="1">
    <location>
        <begin position="268"/>
        <end position="452"/>
    </location>
</feature>
<protein>
    <recommendedName>
        <fullName evidence="1">Peptidase M41 domain-containing protein</fullName>
    </recommendedName>
</protein>
<dbReference type="InterPro" id="IPR000642">
    <property type="entry name" value="Peptidase_M41"/>
</dbReference>
<dbReference type="Proteomes" id="UP000182060">
    <property type="component" value="Chromosome"/>
</dbReference>
<dbReference type="RefSeq" id="WP_071538479.1">
    <property type="nucleotide sequence ID" value="NZ_CP015016.1"/>
</dbReference>
<dbReference type="InterPro" id="IPR037219">
    <property type="entry name" value="Peptidase_M41-like"/>
</dbReference>
<accession>A0AAC9NGR8</accession>
<evidence type="ECO:0000313" key="3">
    <source>
        <dbReference type="Proteomes" id="UP000182060"/>
    </source>
</evidence>
<dbReference type="AlphaFoldDB" id="A0AAC9NGR8"/>
<dbReference type="EMBL" id="CP015017">
    <property type="protein sequence ID" value="APC00176.1"/>
    <property type="molecule type" value="Genomic_DNA"/>
</dbReference>
<dbReference type="Pfam" id="PF01434">
    <property type="entry name" value="Peptidase_M41"/>
    <property type="match status" value="1"/>
</dbReference>
<organism evidence="2 3">
    <name type="scientific">Polynucleobacter asymbioticus</name>
    <dbReference type="NCBI Taxonomy" id="576611"/>
    <lineage>
        <taxon>Bacteria</taxon>
        <taxon>Pseudomonadati</taxon>
        <taxon>Pseudomonadota</taxon>
        <taxon>Betaproteobacteria</taxon>
        <taxon>Burkholderiales</taxon>
        <taxon>Burkholderiaceae</taxon>
        <taxon>Polynucleobacter</taxon>
    </lineage>
</organism>